<dbReference type="AlphaFoldDB" id="A0AAD8F0E8"/>
<evidence type="ECO:0000313" key="4">
    <source>
        <dbReference type="Proteomes" id="UP001233172"/>
    </source>
</evidence>
<feature type="chain" id="PRO_5042015972" evidence="2">
    <location>
        <begin position="22"/>
        <end position="237"/>
    </location>
</feature>
<keyword evidence="2" id="KW-0732">Signal</keyword>
<evidence type="ECO:0000256" key="1">
    <source>
        <dbReference type="SAM" id="MobiDB-lite"/>
    </source>
</evidence>
<feature type="signal peptide" evidence="2">
    <location>
        <begin position="1"/>
        <end position="21"/>
    </location>
</feature>
<reference evidence="3" key="2">
    <citation type="submission" date="2023-04" db="EMBL/GenBank/DDBJ databases">
        <authorList>
            <person name="Bu L."/>
            <person name="Lu L."/>
            <person name="Laidemitt M.R."/>
            <person name="Zhang S.M."/>
            <person name="Mutuku M."/>
            <person name="Mkoji G."/>
            <person name="Steinauer M."/>
            <person name="Loker E.S."/>
        </authorList>
    </citation>
    <scope>NUCLEOTIDE SEQUENCE</scope>
    <source>
        <strain evidence="3">KasaAsao</strain>
        <tissue evidence="3">Whole Snail</tissue>
    </source>
</reference>
<name>A0AAD8F0E8_BIOPF</name>
<gene>
    <name evidence="3" type="ORF">Bpfe_025075</name>
</gene>
<dbReference type="Proteomes" id="UP001233172">
    <property type="component" value="Unassembled WGS sequence"/>
</dbReference>
<organism evidence="3 4">
    <name type="scientific">Biomphalaria pfeifferi</name>
    <name type="common">Bloodfluke planorb</name>
    <name type="synonym">Freshwater snail</name>
    <dbReference type="NCBI Taxonomy" id="112525"/>
    <lineage>
        <taxon>Eukaryota</taxon>
        <taxon>Metazoa</taxon>
        <taxon>Spiralia</taxon>
        <taxon>Lophotrochozoa</taxon>
        <taxon>Mollusca</taxon>
        <taxon>Gastropoda</taxon>
        <taxon>Heterobranchia</taxon>
        <taxon>Euthyneura</taxon>
        <taxon>Panpulmonata</taxon>
        <taxon>Hygrophila</taxon>
        <taxon>Lymnaeoidea</taxon>
        <taxon>Planorbidae</taxon>
        <taxon>Biomphalaria</taxon>
    </lineage>
</organism>
<keyword evidence="4" id="KW-1185">Reference proteome</keyword>
<comment type="caution">
    <text evidence="3">The sequence shown here is derived from an EMBL/GenBank/DDBJ whole genome shotgun (WGS) entry which is preliminary data.</text>
</comment>
<evidence type="ECO:0000313" key="3">
    <source>
        <dbReference type="EMBL" id="KAK0045469.1"/>
    </source>
</evidence>
<protein>
    <submittedName>
        <fullName evidence="3">Uncharacterized protein</fullName>
    </submittedName>
</protein>
<accession>A0AAD8F0E8</accession>
<evidence type="ECO:0000256" key="2">
    <source>
        <dbReference type="SAM" id="SignalP"/>
    </source>
</evidence>
<feature type="region of interest" description="Disordered" evidence="1">
    <location>
        <begin position="27"/>
        <end position="52"/>
    </location>
</feature>
<sequence>MLITATILIYWLMAGFQYLLGRPVEEEAEQPPPRRQNSKQTQKPPSNHKLPTDQECRSLQLRDICNNCSLPKAVRKAQGNGRKCLFIGRAEEFVNPKMAGHYSCENVLIQCYDNQAALEDYKCRMKLEEFYMTGANCLNSPEKESMNVSTSSEAHDQHQPTQGSPVLEGIKMVSLEGDPTQGVGVKNIDQNHSSSPWNRCRYLVRGLLFWKHQGTPLKYQTPLKDATASGTPSLPRW</sequence>
<reference evidence="3" key="1">
    <citation type="journal article" date="2023" name="PLoS Negl. Trop. Dis.">
        <title>A genome sequence for Biomphalaria pfeifferi, the major vector snail for the human-infecting parasite Schistosoma mansoni.</title>
        <authorList>
            <person name="Bu L."/>
            <person name="Lu L."/>
            <person name="Laidemitt M.R."/>
            <person name="Zhang S.M."/>
            <person name="Mutuku M."/>
            <person name="Mkoji G."/>
            <person name="Steinauer M."/>
            <person name="Loker E.S."/>
        </authorList>
    </citation>
    <scope>NUCLEOTIDE SEQUENCE</scope>
    <source>
        <strain evidence="3">KasaAsao</strain>
    </source>
</reference>
<proteinExistence type="predicted"/>
<dbReference type="EMBL" id="JASAOG010000180">
    <property type="protein sequence ID" value="KAK0045469.1"/>
    <property type="molecule type" value="Genomic_DNA"/>
</dbReference>
<feature type="region of interest" description="Disordered" evidence="1">
    <location>
        <begin position="142"/>
        <end position="164"/>
    </location>
</feature>